<dbReference type="OrthoDB" id="2183421at2"/>
<proteinExistence type="predicted"/>
<dbReference type="EMBL" id="CP037940">
    <property type="protein sequence ID" value="QBO35087.1"/>
    <property type="molecule type" value="Genomic_DNA"/>
</dbReference>
<accession>A0A4P6YR45</accession>
<reference evidence="2" key="1">
    <citation type="submission" date="2019-03" db="EMBL/GenBank/DDBJ databases">
        <title>Weissella sp. 26KH-42 Genome sequencing.</title>
        <authorList>
            <person name="Heo J."/>
            <person name="Kim S.-J."/>
            <person name="Kim J.-S."/>
            <person name="Hong S.-B."/>
            <person name="Kwon S.-W."/>
        </authorList>
    </citation>
    <scope>NUCLEOTIDE SEQUENCE [LARGE SCALE GENOMIC DNA]</scope>
    <source>
        <strain evidence="2">26KH-42</strain>
    </source>
</reference>
<dbReference type="AlphaFoldDB" id="A0A4P6YR45"/>
<evidence type="ECO:0000313" key="1">
    <source>
        <dbReference type="EMBL" id="QBO35087.1"/>
    </source>
</evidence>
<sequence length="225" mass="26711">MKTRSSKTTLTKDERQRLLGLLTPEQRGVIQEHVRFQRTSLFANQNLLGESTNWEFMAYHFNDNYDDNRGPQLFCDCGRRLKHQYILRNLNSGKTLKLGISHFADHTDIPEKVMKQLQTEIHHLDFGLDETLRRFRRGVKLNPEMQAWFLKEKPEQFGQYTYEYAQAGLPLTVEDTQLVRNEFAKYERRIQKASEPAKPRTRRTKKVKKAENKAKVDMYLKAFDW</sequence>
<gene>
    <name evidence="1" type="ORF">EQG49_00775</name>
</gene>
<evidence type="ECO:0000313" key="2">
    <source>
        <dbReference type="Proteomes" id="UP000292886"/>
    </source>
</evidence>
<dbReference type="KEGG" id="wei:EQG49_00775"/>
<name>A0A4P6YR45_9LACO</name>
<organism evidence="1 2">
    <name type="scientific">Periweissella cryptocerci</name>
    <dbReference type="NCBI Taxonomy" id="2506420"/>
    <lineage>
        <taxon>Bacteria</taxon>
        <taxon>Bacillati</taxon>
        <taxon>Bacillota</taxon>
        <taxon>Bacilli</taxon>
        <taxon>Lactobacillales</taxon>
        <taxon>Lactobacillaceae</taxon>
        <taxon>Periweissella</taxon>
    </lineage>
</organism>
<protein>
    <submittedName>
        <fullName evidence="1">Uncharacterized protein</fullName>
    </submittedName>
</protein>
<keyword evidence="2" id="KW-1185">Reference proteome</keyword>
<dbReference type="RefSeq" id="WP_133362167.1">
    <property type="nucleotide sequence ID" value="NZ_CP037940.1"/>
</dbReference>
<dbReference type="Proteomes" id="UP000292886">
    <property type="component" value="Chromosome"/>
</dbReference>